<proteinExistence type="predicted"/>
<gene>
    <name evidence="1" type="ORF">ABVK50_15125</name>
</gene>
<protein>
    <recommendedName>
        <fullName evidence="2">F5/8 type C domain-containing protein</fullName>
    </recommendedName>
</protein>
<dbReference type="AlphaFoldDB" id="A0AAU8CJX2"/>
<dbReference type="EMBL" id="CP159253">
    <property type="protein sequence ID" value="XCG46650.1"/>
    <property type="molecule type" value="Genomic_DNA"/>
</dbReference>
<dbReference type="RefSeq" id="WP_353640782.1">
    <property type="nucleotide sequence ID" value="NZ_CP159253.1"/>
</dbReference>
<evidence type="ECO:0008006" key="2">
    <source>
        <dbReference type="Google" id="ProtNLM"/>
    </source>
</evidence>
<accession>A0AAU8CJX2</accession>
<evidence type="ECO:0000313" key="1">
    <source>
        <dbReference type="EMBL" id="XCG46650.1"/>
    </source>
</evidence>
<name>A0AAU8CJX2_9HYPH</name>
<reference evidence="1" key="1">
    <citation type="submission" date="2024-06" db="EMBL/GenBank/DDBJ databases">
        <title>Mesorhizobium karijinii sp. nov., a symbiont of the iconic Swainsona formosa from arid Australia.</title>
        <authorList>
            <person name="Hill Y.J."/>
            <person name="Watkin E.L.J."/>
            <person name="O'Hara G.W."/>
            <person name="Terpolilli J."/>
            <person name="Tye M.L."/>
            <person name="Kohlmeier M.G."/>
        </authorList>
    </citation>
    <scope>NUCLEOTIDE SEQUENCE</scope>
    <source>
        <strain evidence="1">WSM2240</strain>
    </source>
</reference>
<sequence length="216" mass="23290">MNNIDAAINQATQAAGNIPQEAAPNVPATVAPQNTAVGRPMGLDDAMAGAVTVDEWLKVNEHGLQIGAKKPLLEEIKVRIDLSDVTYNETVKYGNPATYRKTYDRVMASDGSTWAQALSEARSVDPRARPYKSADIQMEMVDDVKLKEETVEAGTTLGHSFSTTGFKAFAKLVKQMTKDGADPSSDTVEVTVGYVEQSSNGNTWGILDFKDYTVVG</sequence>
<organism evidence="1">
    <name type="scientific">Mesorhizobium sp. WSM2240</name>
    <dbReference type="NCBI Taxonomy" id="3228851"/>
    <lineage>
        <taxon>Bacteria</taxon>
        <taxon>Pseudomonadati</taxon>
        <taxon>Pseudomonadota</taxon>
        <taxon>Alphaproteobacteria</taxon>
        <taxon>Hyphomicrobiales</taxon>
        <taxon>Phyllobacteriaceae</taxon>
        <taxon>Mesorhizobium</taxon>
    </lineage>
</organism>